<dbReference type="AlphaFoldDB" id="A0A9D1R2M9"/>
<reference evidence="1" key="2">
    <citation type="submission" date="2021-04" db="EMBL/GenBank/DDBJ databases">
        <authorList>
            <person name="Gilroy R."/>
        </authorList>
    </citation>
    <scope>NUCLEOTIDE SEQUENCE</scope>
    <source>
        <strain evidence="1">ChiSxjej5B17-1746</strain>
    </source>
</reference>
<gene>
    <name evidence="1" type="ORF">H9874_11815</name>
</gene>
<comment type="caution">
    <text evidence="1">The sequence shown here is derived from an EMBL/GenBank/DDBJ whole genome shotgun (WGS) entry which is preliminary data.</text>
</comment>
<name>A0A9D1R2M9_9BACT</name>
<evidence type="ECO:0000313" key="1">
    <source>
        <dbReference type="EMBL" id="HIW79809.1"/>
    </source>
</evidence>
<dbReference type="EMBL" id="DXGI01000444">
    <property type="protein sequence ID" value="HIW79809.1"/>
    <property type="molecule type" value="Genomic_DNA"/>
</dbReference>
<reference evidence="1" key="1">
    <citation type="journal article" date="2021" name="PeerJ">
        <title>Extensive microbial diversity within the chicken gut microbiome revealed by metagenomics and culture.</title>
        <authorList>
            <person name="Gilroy R."/>
            <person name="Ravi A."/>
            <person name="Getino M."/>
            <person name="Pursley I."/>
            <person name="Horton D.L."/>
            <person name="Alikhan N.F."/>
            <person name="Baker D."/>
            <person name="Gharbi K."/>
            <person name="Hall N."/>
            <person name="Watson M."/>
            <person name="Adriaenssens E.M."/>
            <person name="Foster-Nyarko E."/>
            <person name="Jarju S."/>
            <person name="Secka A."/>
            <person name="Antonio M."/>
            <person name="Oren A."/>
            <person name="Chaudhuri R.R."/>
            <person name="La Ragione R."/>
            <person name="Hildebrand F."/>
            <person name="Pallen M.J."/>
        </authorList>
    </citation>
    <scope>NUCLEOTIDE SEQUENCE</scope>
    <source>
        <strain evidence="1">ChiSxjej5B17-1746</strain>
    </source>
</reference>
<dbReference type="Proteomes" id="UP000824264">
    <property type="component" value="Unassembled WGS sequence"/>
</dbReference>
<proteinExistence type="predicted"/>
<evidence type="ECO:0000313" key="2">
    <source>
        <dbReference type="Proteomes" id="UP000824264"/>
    </source>
</evidence>
<protein>
    <submittedName>
        <fullName evidence="1">Uncharacterized protein</fullName>
    </submittedName>
</protein>
<organism evidence="1 2">
    <name type="scientific">Candidatus Bilophila faecipullorum</name>
    <dbReference type="NCBI Taxonomy" id="2838482"/>
    <lineage>
        <taxon>Bacteria</taxon>
        <taxon>Pseudomonadati</taxon>
        <taxon>Thermodesulfobacteriota</taxon>
        <taxon>Desulfovibrionia</taxon>
        <taxon>Desulfovibrionales</taxon>
        <taxon>Desulfovibrionaceae</taxon>
        <taxon>Bilophila</taxon>
    </lineage>
</organism>
<sequence length="61" mass="7307">MSYRWEDDAYPDLDEEGWTEEELMIAAGRASYLRRLRRRHNPECFDNEQELPEAFGEPFPA</sequence>
<accession>A0A9D1R2M9</accession>